<dbReference type="KEGG" id="madi:A7U43_01665"/>
<dbReference type="FunFam" id="3.40.50.720:FF:000084">
    <property type="entry name" value="Short-chain dehydrogenase reductase"/>
    <property type="match status" value="1"/>
</dbReference>
<dbReference type="Gene3D" id="3.40.50.720">
    <property type="entry name" value="NAD(P)-binding Rossmann-like Domain"/>
    <property type="match status" value="1"/>
</dbReference>
<dbReference type="OrthoDB" id="286404at2"/>
<dbReference type="PRINTS" id="PR00080">
    <property type="entry name" value="SDRFAMILY"/>
</dbReference>
<dbReference type="GO" id="GO:0016491">
    <property type="term" value="F:oxidoreductase activity"/>
    <property type="evidence" value="ECO:0007669"/>
    <property type="project" value="UniProtKB-KW"/>
</dbReference>
<dbReference type="InterPro" id="IPR057326">
    <property type="entry name" value="KR_dom"/>
</dbReference>
<accession>A0A172UGI0</accession>
<dbReference type="PANTHER" id="PTHR43618">
    <property type="entry name" value="7-ALPHA-HYDROXYSTEROID DEHYDROGENASE"/>
    <property type="match status" value="1"/>
</dbReference>
<gene>
    <name evidence="5" type="ORF">A7U43_01665</name>
</gene>
<dbReference type="InterPro" id="IPR002347">
    <property type="entry name" value="SDR_fam"/>
</dbReference>
<dbReference type="InterPro" id="IPR052178">
    <property type="entry name" value="Sec_Metab_Biosynth_SDR"/>
</dbReference>
<dbReference type="SMART" id="SM00822">
    <property type="entry name" value="PKS_KR"/>
    <property type="match status" value="1"/>
</dbReference>
<keyword evidence="2" id="KW-0521">NADP</keyword>
<keyword evidence="6" id="KW-1185">Reference proteome</keyword>
<comment type="similarity">
    <text evidence="1">Belongs to the short-chain dehydrogenases/reductases (SDR) family.</text>
</comment>
<evidence type="ECO:0000256" key="3">
    <source>
        <dbReference type="ARBA" id="ARBA00023002"/>
    </source>
</evidence>
<feature type="domain" description="Ketoreductase" evidence="4">
    <location>
        <begin position="10"/>
        <end position="195"/>
    </location>
</feature>
<keyword evidence="3" id="KW-0560">Oxidoreductase</keyword>
<dbReference type="AlphaFoldDB" id="A0A172UGI0"/>
<protein>
    <submittedName>
        <fullName evidence="5">3-oxoacyl-ACP reductase</fullName>
    </submittedName>
</protein>
<dbReference type="Pfam" id="PF13561">
    <property type="entry name" value="adh_short_C2"/>
    <property type="match status" value="1"/>
</dbReference>
<evidence type="ECO:0000313" key="6">
    <source>
        <dbReference type="Proteomes" id="UP000077143"/>
    </source>
</evidence>
<dbReference type="PANTHER" id="PTHR43618:SF8">
    <property type="entry name" value="7ALPHA-HYDROXYSTEROID DEHYDROGENASE"/>
    <property type="match status" value="1"/>
</dbReference>
<dbReference type="SUPFAM" id="SSF51735">
    <property type="entry name" value="NAD(P)-binding Rossmann-fold domains"/>
    <property type="match status" value="1"/>
</dbReference>
<name>A0A172UGI0_9MYCO</name>
<evidence type="ECO:0000313" key="5">
    <source>
        <dbReference type="EMBL" id="ANE78216.1"/>
    </source>
</evidence>
<evidence type="ECO:0000259" key="4">
    <source>
        <dbReference type="SMART" id="SM00822"/>
    </source>
</evidence>
<dbReference type="PRINTS" id="PR00081">
    <property type="entry name" value="GDHRDH"/>
</dbReference>
<dbReference type="EMBL" id="CP015596">
    <property type="protein sequence ID" value="ANE78216.1"/>
    <property type="molecule type" value="Genomic_DNA"/>
</dbReference>
<dbReference type="RefSeq" id="WP_067990443.1">
    <property type="nucleotide sequence ID" value="NZ_CP015596.1"/>
</dbReference>
<dbReference type="Proteomes" id="UP000077143">
    <property type="component" value="Chromosome"/>
</dbReference>
<sequence>MTDLFGLDGKVAVVTGGGRGIGVMIARGLLQAGAAKVYLAARKEAELDAAVAELSALGAVEGIPADLGTAPGVQALADALTAKEEAVHVLFNNAGANWGEPFDTFPESGFDRVFDVNVKGVFLLTRALVPLLTAAATDDDPARVVNTGSVDGFHVPERGRNNFSYAASKAAVHTLTQHLAGELAPRILVNAIAPGLFPSRMTKVLLTAGEEAVGAALPLGRVGRPDDMAGIAVFLASRASSYVTGAVIPVDGGVSVIR</sequence>
<reference evidence="5 6" key="1">
    <citation type="submission" date="2016-05" db="EMBL/GenBank/DDBJ databases">
        <title>Complete genome sequence of a phthalic acid esters degrading Mycobacterium sp. YC-RL4.</title>
        <authorList>
            <person name="Ren L."/>
            <person name="Fan S."/>
            <person name="Ruth N."/>
            <person name="Jia Y."/>
            <person name="Wang J."/>
            <person name="Qiao C."/>
        </authorList>
    </citation>
    <scope>NUCLEOTIDE SEQUENCE [LARGE SCALE GENOMIC DNA]</scope>
    <source>
        <strain evidence="5 6">YC-RL4</strain>
    </source>
</reference>
<dbReference type="InterPro" id="IPR036291">
    <property type="entry name" value="NAD(P)-bd_dom_sf"/>
</dbReference>
<dbReference type="STRING" id="1682113.A7U43_01665"/>
<organism evidence="5 6">
    <name type="scientific">Mycobacterium adipatum</name>
    <dbReference type="NCBI Taxonomy" id="1682113"/>
    <lineage>
        <taxon>Bacteria</taxon>
        <taxon>Bacillati</taxon>
        <taxon>Actinomycetota</taxon>
        <taxon>Actinomycetes</taxon>
        <taxon>Mycobacteriales</taxon>
        <taxon>Mycobacteriaceae</taxon>
        <taxon>Mycobacterium</taxon>
    </lineage>
</organism>
<evidence type="ECO:0000256" key="2">
    <source>
        <dbReference type="ARBA" id="ARBA00022857"/>
    </source>
</evidence>
<proteinExistence type="inferred from homology"/>
<evidence type="ECO:0000256" key="1">
    <source>
        <dbReference type="ARBA" id="ARBA00006484"/>
    </source>
</evidence>